<organism evidence="2 3">
    <name type="scientific">Actinomyces lilanjuaniae</name>
    <dbReference type="NCBI Taxonomy" id="2321394"/>
    <lineage>
        <taxon>Bacteria</taxon>
        <taxon>Bacillati</taxon>
        <taxon>Actinomycetota</taxon>
        <taxon>Actinomycetes</taxon>
        <taxon>Actinomycetales</taxon>
        <taxon>Actinomycetaceae</taxon>
        <taxon>Actinomyces</taxon>
    </lineage>
</organism>
<feature type="compositionally biased region" description="Acidic residues" evidence="1">
    <location>
        <begin position="291"/>
        <end position="304"/>
    </location>
</feature>
<accession>A0ABM6Z361</accession>
<feature type="region of interest" description="Disordered" evidence="1">
    <location>
        <begin position="282"/>
        <end position="304"/>
    </location>
</feature>
<dbReference type="Proteomes" id="UP000273001">
    <property type="component" value="Chromosome"/>
</dbReference>
<dbReference type="EMBL" id="CP032514">
    <property type="protein sequence ID" value="AYD89691.1"/>
    <property type="molecule type" value="Genomic_DNA"/>
</dbReference>
<dbReference type="RefSeq" id="WP_120204325.1">
    <property type="nucleotide sequence ID" value="NZ_CP032514.1"/>
</dbReference>
<gene>
    <name evidence="2" type="ORF">D5R93_05845</name>
</gene>
<evidence type="ECO:0000256" key="1">
    <source>
        <dbReference type="SAM" id="MobiDB-lite"/>
    </source>
</evidence>
<proteinExistence type="predicted"/>
<evidence type="ECO:0000313" key="2">
    <source>
        <dbReference type="EMBL" id="AYD89691.1"/>
    </source>
</evidence>
<keyword evidence="3" id="KW-1185">Reference proteome</keyword>
<protein>
    <submittedName>
        <fullName evidence="2">Uncharacterized protein</fullName>
    </submittedName>
</protein>
<sequence>MSAVASTTTGVSVVCRMGELLTAVAAVVPHVGREKDGGGVERVRVVVDTSVMRLALLAANEASAVVAMLPLEDADEPVDGQGRPVTWVEADLSAEALRTVVAVLRGGGGDSARVSLQHALEEGRATALQVTDVTGMLPGRSVRVRALGSWGGDGQERVDAASVVLEACAADLAATGAVVLSAERMRPWMATGRALGVLPLRVTTTGQLVLVAGAATEDLAGLAVVGCGLVSQVPGPGTGQPAYDGPAVSALMGLLLDGVPVGGEPVRDAASKVVTELEDWLATRTTAGEDGTGDGDAPEGGDAA</sequence>
<evidence type="ECO:0000313" key="3">
    <source>
        <dbReference type="Proteomes" id="UP000273001"/>
    </source>
</evidence>
<reference evidence="2 3" key="1">
    <citation type="submission" date="2018-09" db="EMBL/GenBank/DDBJ databases">
        <authorList>
            <person name="Li J."/>
        </authorList>
    </citation>
    <scope>NUCLEOTIDE SEQUENCE [LARGE SCALE GENOMIC DNA]</scope>
    <source>
        <strain evidence="2 3">2129</strain>
    </source>
</reference>
<name>A0ABM6Z361_9ACTO</name>